<gene>
    <name evidence="1" type="ORF">E5S67_06302</name>
</gene>
<evidence type="ECO:0000313" key="1">
    <source>
        <dbReference type="EMBL" id="NQE38517.1"/>
    </source>
</evidence>
<accession>A0ABX2D773</accession>
<keyword evidence="2" id="KW-1185">Reference proteome</keyword>
<dbReference type="Proteomes" id="UP000702425">
    <property type="component" value="Unassembled WGS sequence"/>
</dbReference>
<comment type="caution">
    <text evidence="1">The sequence shown here is derived from an EMBL/GenBank/DDBJ whole genome shotgun (WGS) entry which is preliminary data.</text>
</comment>
<sequence>MSEYTDLLREYARLSVANSKLSIDNSQLLVENLQIKAESMRLAQQLEHMKNLTKEMYYEFRLDRPNGNLKENNRESLELSAGRTLYVVQYLDTKGNSFISTEGFTSEGDIAPKLFYFGYAVFFLVETLFQQGFATLPDRFLRILSRNPKFLKYVLKEFQRVLSL</sequence>
<dbReference type="RefSeq" id="WP_172193284.1">
    <property type="nucleotide sequence ID" value="NZ_CAWPPK010000160.1"/>
</dbReference>
<proteinExistence type="predicted"/>
<name>A0ABX2D773_9CYAN</name>
<evidence type="ECO:0000313" key="2">
    <source>
        <dbReference type="Proteomes" id="UP000702425"/>
    </source>
</evidence>
<dbReference type="EMBL" id="SRRZ01000242">
    <property type="protein sequence ID" value="NQE38517.1"/>
    <property type="molecule type" value="Genomic_DNA"/>
</dbReference>
<protein>
    <submittedName>
        <fullName evidence="1">Uncharacterized protein</fullName>
    </submittedName>
</protein>
<reference evidence="1 2" key="1">
    <citation type="journal article" date="2020" name="Sci. Rep.">
        <title>A novel cyanobacterial geosmin producer, revising GeoA distribution and dispersion patterns in Bacteria.</title>
        <authorList>
            <person name="Churro C."/>
            <person name="Semedo-Aguiar A.P."/>
            <person name="Silva A.D."/>
            <person name="Pereira-Leal J.B."/>
            <person name="Leite R.B."/>
        </authorList>
    </citation>
    <scope>NUCLEOTIDE SEQUENCE [LARGE SCALE GENOMIC DNA]</scope>
    <source>
        <strain evidence="1 2">IPMA8</strain>
    </source>
</reference>
<organism evidence="1 2">
    <name type="scientific">Microcoleus asticus IPMA8</name>
    <dbReference type="NCBI Taxonomy" id="2563858"/>
    <lineage>
        <taxon>Bacteria</taxon>
        <taxon>Bacillati</taxon>
        <taxon>Cyanobacteriota</taxon>
        <taxon>Cyanophyceae</taxon>
        <taxon>Oscillatoriophycideae</taxon>
        <taxon>Oscillatoriales</taxon>
        <taxon>Microcoleaceae</taxon>
        <taxon>Microcoleus</taxon>
        <taxon>Microcoleus asticus</taxon>
    </lineage>
</organism>